<name>A0A9Q3KGZ3_9BASI</name>
<protein>
    <submittedName>
        <fullName evidence="1">Uncharacterized protein</fullName>
    </submittedName>
</protein>
<evidence type="ECO:0000313" key="1">
    <source>
        <dbReference type="EMBL" id="MBW0579025.1"/>
    </source>
</evidence>
<dbReference type="Proteomes" id="UP000765509">
    <property type="component" value="Unassembled WGS sequence"/>
</dbReference>
<accession>A0A9Q3KGZ3</accession>
<dbReference type="EMBL" id="AVOT02104119">
    <property type="protein sequence ID" value="MBW0579025.1"/>
    <property type="molecule type" value="Genomic_DNA"/>
</dbReference>
<proteinExistence type="predicted"/>
<gene>
    <name evidence="1" type="ORF">O181_118740</name>
</gene>
<reference evidence="1" key="1">
    <citation type="submission" date="2021-03" db="EMBL/GenBank/DDBJ databases">
        <title>Draft genome sequence of rust myrtle Austropuccinia psidii MF-1, a brazilian biotype.</title>
        <authorList>
            <person name="Quecine M.C."/>
            <person name="Pachon D.M.R."/>
            <person name="Bonatelli M.L."/>
            <person name="Correr F.H."/>
            <person name="Franceschini L.M."/>
            <person name="Leite T.F."/>
            <person name="Margarido G.R.A."/>
            <person name="Almeida C.A."/>
            <person name="Ferrarezi J.A."/>
            <person name="Labate C.A."/>
        </authorList>
    </citation>
    <scope>NUCLEOTIDE SEQUENCE</scope>
    <source>
        <strain evidence="1">MF-1</strain>
    </source>
</reference>
<sequence length="162" mass="18332">MPTFPFSVAAFTASELQFCPNTLKLRLLRVLQLLRSSQLHQCIKDHLHTTHPSLSFSPAPLRSTSPMFVLLNKTPRIPPDKTLLFLVCLESKPHGNPLQAQVAPDGQRNYSANPPKPKSNLFLARVHPPNHLRTIQLMSQNLRWLLHNPRRNLLLVLPLPAP</sequence>
<evidence type="ECO:0000313" key="2">
    <source>
        <dbReference type="Proteomes" id="UP000765509"/>
    </source>
</evidence>
<organism evidence="1 2">
    <name type="scientific">Austropuccinia psidii MF-1</name>
    <dbReference type="NCBI Taxonomy" id="1389203"/>
    <lineage>
        <taxon>Eukaryota</taxon>
        <taxon>Fungi</taxon>
        <taxon>Dikarya</taxon>
        <taxon>Basidiomycota</taxon>
        <taxon>Pucciniomycotina</taxon>
        <taxon>Pucciniomycetes</taxon>
        <taxon>Pucciniales</taxon>
        <taxon>Sphaerophragmiaceae</taxon>
        <taxon>Austropuccinia</taxon>
    </lineage>
</organism>
<keyword evidence="2" id="KW-1185">Reference proteome</keyword>
<comment type="caution">
    <text evidence="1">The sequence shown here is derived from an EMBL/GenBank/DDBJ whole genome shotgun (WGS) entry which is preliminary data.</text>
</comment>
<dbReference type="AlphaFoldDB" id="A0A9Q3KGZ3"/>